<proteinExistence type="predicted"/>
<dbReference type="Proteomes" id="UP000241546">
    <property type="component" value="Unassembled WGS sequence"/>
</dbReference>
<feature type="non-terminal residue" evidence="2">
    <location>
        <position position="1"/>
    </location>
</feature>
<feature type="non-terminal residue" evidence="2">
    <location>
        <position position="145"/>
    </location>
</feature>
<feature type="region of interest" description="Disordered" evidence="1">
    <location>
        <begin position="1"/>
        <end position="41"/>
    </location>
</feature>
<feature type="compositionally biased region" description="Basic and acidic residues" evidence="1">
    <location>
        <begin position="8"/>
        <end position="19"/>
    </location>
</feature>
<name>A0A2T4BKQ1_9HYPO</name>
<dbReference type="OrthoDB" id="10432961at2759"/>
<accession>A0A2T4BKQ1</accession>
<evidence type="ECO:0000313" key="2">
    <source>
        <dbReference type="EMBL" id="PTB69892.1"/>
    </source>
</evidence>
<protein>
    <submittedName>
        <fullName evidence="2">Uncharacterized protein</fullName>
    </submittedName>
</protein>
<gene>
    <name evidence="2" type="ORF">BBK36DRAFT_1188841</name>
</gene>
<organism evidence="2 3">
    <name type="scientific">Trichoderma citrinoviride</name>
    <dbReference type="NCBI Taxonomy" id="58853"/>
    <lineage>
        <taxon>Eukaryota</taxon>
        <taxon>Fungi</taxon>
        <taxon>Dikarya</taxon>
        <taxon>Ascomycota</taxon>
        <taxon>Pezizomycotina</taxon>
        <taxon>Sordariomycetes</taxon>
        <taxon>Hypocreomycetidae</taxon>
        <taxon>Hypocreales</taxon>
        <taxon>Hypocreaceae</taxon>
        <taxon>Trichoderma</taxon>
    </lineage>
</organism>
<evidence type="ECO:0000256" key="1">
    <source>
        <dbReference type="SAM" id="MobiDB-lite"/>
    </source>
</evidence>
<reference evidence="3" key="1">
    <citation type="submission" date="2016-07" db="EMBL/GenBank/DDBJ databases">
        <title>Multiple horizontal gene transfer events from other fungi enriched the ability of initially mycotrophic Trichoderma (Ascomycota) to feed on dead plant biomass.</title>
        <authorList>
            <consortium name="DOE Joint Genome Institute"/>
            <person name="Atanasova L."/>
            <person name="Chenthamara K."/>
            <person name="Zhang J."/>
            <person name="Grujic M."/>
            <person name="Henrissat B."/>
            <person name="Kuo A."/>
            <person name="Aerts A."/>
            <person name="Salamov A."/>
            <person name="Lipzen A."/>
            <person name="Labutti K."/>
            <person name="Barry K."/>
            <person name="Miao Y."/>
            <person name="Rahimi M.J."/>
            <person name="Shen Q."/>
            <person name="Grigoriev I.V."/>
            <person name="Kubicek C.P."/>
            <person name="Druzhinina I.S."/>
        </authorList>
    </citation>
    <scope>NUCLEOTIDE SEQUENCE [LARGE SCALE GENOMIC DNA]</scope>
    <source>
        <strain evidence="3">TUCIM 6016</strain>
    </source>
</reference>
<sequence length="145" mass="15864">PHVIVRRTGRDSVKVETSPHFRSSASQDGYQEGKWPGETKRQQQQLVAHDGMDQGFTAKLEKGAWPESSGEAEPWLETASIVQATSRWTASPVIRQLHAECEARVAASPAGNLTFPSLRFQLVAKMLTCKARASAAPSRPVSCHL</sequence>
<keyword evidence="3" id="KW-1185">Reference proteome</keyword>
<evidence type="ECO:0000313" key="3">
    <source>
        <dbReference type="Proteomes" id="UP000241546"/>
    </source>
</evidence>
<dbReference type="AlphaFoldDB" id="A0A2T4BKQ1"/>
<feature type="compositionally biased region" description="Polar residues" evidence="1">
    <location>
        <begin position="20"/>
        <end position="29"/>
    </location>
</feature>
<dbReference type="RefSeq" id="XP_024753212.1">
    <property type="nucleotide sequence ID" value="XM_024896598.1"/>
</dbReference>
<dbReference type="EMBL" id="KZ680208">
    <property type="protein sequence ID" value="PTB69892.1"/>
    <property type="molecule type" value="Genomic_DNA"/>
</dbReference>
<dbReference type="GeneID" id="36604716"/>